<comment type="caution">
    <text evidence="1">The sequence shown here is derived from an EMBL/GenBank/DDBJ whole genome shotgun (WGS) entry which is preliminary data.</text>
</comment>
<gene>
    <name evidence="1" type="ORF">KIL84_003986</name>
</gene>
<protein>
    <submittedName>
        <fullName evidence="1">Uncharacterized protein</fullName>
    </submittedName>
</protein>
<dbReference type="Proteomes" id="UP000827986">
    <property type="component" value="Unassembled WGS sequence"/>
</dbReference>
<reference evidence="1" key="1">
    <citation type="submission" date="2021-09" db="EMBL/GenBank/DDBJ databases">
        <title>The genome of Mauremys mutica provides insights into the evolution of semi-aquatic lifestyle.</title>
        <authorList>
            <person name="Gong S."/>
            <person name="Gao Y."/>
        </authorList>
    </citation>
    <scope>NUCLEOTIDE SEQUENCE</scope>
    <source>
        <strain evidence="1">MM-2020</strain>
        <tissue evidence="1">Muscle</tissue>
    </source>
</reference>
<organism evidence="1 2">
    <name type="scientific">Mauremys mutica</name>
    <name type="common">yellowpond turtle</name>
    <dbReference type="NCBI Taxonomy" id="74926"/>
    <lineage>
        <taxon>Eukaryota</taxon>
        <taxon>Metazoa</taxon>
        <taxon>Chordata</taxon>
        <taxon>Craniata</taxon>
        <taxon>Vertebrata</taxon>
        <taxon>Euteleostomi</taxon>
        <taxon>Archelosauria</taxon>
        <taxon>Testudinata</taxon>
        <taxon>Testudines</taxon>
        <taxon>Cryptodira</taxon>
        <taxon>Durocryptodira</taxon>
        <taxon>Testudinoidea</taxon>
        <taxon>Geoemydidae</taxon>
        <taxon>Geoemydinae</taxon>
        <taxon>Mauremys</taxon>
    </lineage>
</organism>
<evidence type="ECO:0000313" key="1">
    <source>
        <dbReference type="EMBL" id="KAH1168503.1"/>
    </source>
</evidence>
<name>A0A9D3WWA1_9SAUR</name>
<proteinExistence type="predicted"/>
<keyword evidence="2" id="KW-1185">Reference proteome</keyword>
<dbReference type="AlphaFoldDB" id="A0A9D3WWA1"/>
<dbReference type="EMBL" id="JAHDVG010000486">
    <property type="protein sequence ID" value="KAH1168503.1"/>
    <property type="molecule type" value="Genomic_DNA"/>
</dbReference>
<sequence>MGLLLPYLTGGLAMRWSSSMHMWSIQKPTDGGTSEAAKWEVTQTEGTSCQGAARQRKRNEMGSGVVLSCPVPRFLFPCWGTGPDMLFRTPFFCWGWEGPILCAVASELC</sequence>
<accession>A0A9D3WWA1</accession>
<evidence type="ECO:0000313" key="2">
    <source>
        <dbReference type="Proteomes" id="UP000827986"/>
    </source>
</evidence>